<dbReference type="Pfam" id="PF03415">
    <property type="entry name" value="Peptidase_C11"/>
    <property type="match status" value="1"/>
</dbReference>
<dbReference type="PROSITE" id="PS51257">
    <property type="entry name" value="PROKAR_LIPOPROTEIN"/>
    <property type="match status" value="1"/>
</dbReference>
<evidence type="ECO:0000256" key="1">
    <source>
        <dbReference type="SAM" id="SignalP"/>
    </source>
</evidence>
<proteinExistence type="predicted"/>
<feature type="signal peptide" evidence="1">
    <location>
        <begin position="1"/>
        <end position="22"/>
    </location>
</feature>
<dbReference type="Proteomes" id="UP001652461">
    <property type="component" value="Unassembled WGS sequence"/>
</dbReference>
<keyword evidence="1" id="KW-0732">Signal</keyword>
<evidence type="ECO:0000313" key="3">
    <source>
        <dbReference type="Proteomes" id="UP001652461"/>
    </source>
</evidence>
<organism evidence="2 3">
    <name type="scientific">Laedolimicola ammoniilytica</name>
    <dbReference type="NCBI Taxonomy" id="2981771"/>
    <lineage>
        <taxon>Bacteria</taxon>
        <taxon>Bacillati</taxon>
        <taxon>Bacillota</taxon>
        <taxon>Clostridia</taxon>
        <taxon>Lachnospirales</taxon>
        <taxon>Lachnospiraceae</taxon>
        <taxon>Laedolimicola</taxon>
    </lineage>
</organism>
<name>A0ABT2RVI0_9FIRM</name>
<comment type="caution">
    <text evidence="2">The sequence shown here is derived from an EMBL/GenBank/DDBJ whole genome shotgun (WGS) entry which is preliminary data.</text>
</comment>
<feature type="chain" id="PRO_5046388914" evidence="1">
    <location>
        <begin position="23"/>
        <end position="653"/>
    </location>
</feature>
<dbReference type="InterPro" id="IPR005077">
    <property type="entry name" value="Peptidase_C11"/>
</dbReference>
<accession>A0ABT2RVI0</accession>
<dbReference type="PANTHER" id="PTHR37835">
    <property type="entry name" value="ALPHA-CLOSTRIPAIN"/>
    <property type="match status" value="1"/>
</dbReference>
<dbReference type="PANTHER" id="PTHR37835:SF1">
    <property type="entry name" value="ALPHA-CLOSTRIPAIN"/>
    <property type="match status" value="1"/>
</dbReference>
<protein>
    <submittedName>
        <fullName evidence="2">Clostripain-related cysteine peptidase</fullName>
    </submittedName>
</protein>
<evidence type="ECO:0000313" key="2">
    <source>
        <dbReference type="EMBL" id="MCU6696177.1"/>
    </source>
</evidence>
<dbReference type="Gene3D" id="3.40.50.11970">
    <property type="match status" value="1"/>
</dbReference>
<dbReference type="EMBL" id="JAOQKC010000004">
    <property type="protein sequence ID" value="MCU6696177.1"/>
    <property type="molecule type" value="Genomic_DNA"/>
</dbReference>
<gene>
    <name evidence="2" type="ORF">OCV63_04615</name>
</gene>
<keyword evidence="3" id="KW-1185">Reference proteome</keyword>
<sequence>MRKKWIALFLSCALTLSLCACGDDTGEEQTQTASAASGEEGTWSVYWYLCGSDLESGGGFATGDLAELMEVELPENVNVVIETGGANEWQNDVVDASKLQRWVYNSEGLNLVDEQPSASMGEAETLADFLSFARSNYPAEKTAVVFWNHGGGSVSGASFDEIYGYDSLTLDEMYAAFSSIWDPSEENPPLELIGFDTCLMATVDVANAFSDLAHYLVASEETEPANGWYYSQWVGALAENPDMDGEELGKIICDAYYAGCEEVGTQDNTTLSLTDLTRVGPLLDAYETFGAEALSAACTDPGFFSQFARAAVQSENYGGNTKEQGYTNMVDLGHMARQSADMLGSAQSVLDALDDCVLYRVGGPYRSEATGLSCYYSYNGDVDDFNGYAGIGAGLAFKYFYAYELTGELDDSGMEYIADMDFTELPKVENLLSTDWDGKALDVNGDGVSYLTLGPEADDILAGIGFSLYYVDEENDVMLLLGTDNDMEADWDNGIFYDNFRGVWGSIDGNLAYMELSYESEDYNLYAVPVLLNGEAYNLQVAYDFNTEEWSILGARQGIDDNGMADKELRLLEEGDELTTIWYMATASGDDEFEAYTVDTFTVTADTSFGEIELPDGSYSMVYEMRDAMDNYAYSDAVFFDCAGGKIATTVYE</sequence>
<reference evidence="2 3" key="1">
    <citation type="journal article" date="2021" name="ISME Commun">
        <title>Automated analysis of genomic sequences facilitates high-throughput and comprehensive description of bacteria.</title>
        <authorList>
            <person name="Hitch T.C.A."/>
        </authorList>
    </citation>
    <scope>NUCLEOTIDE SEQUENCE [LARGE SCALE GENOMIC DNA]</scope>
    <source>
        <strain evidence="2 3">Sanger_04</strain>
    </source>
</reference>
<dbReference type="RefSeq" id="WP_262670641.1">
    <property type="nucleotide sequence ID" value="NZ_JAOQKC010000004.1"/>
</dbReference>